<dbReference type="Pfam" id="PF00535">
    <property type="entry name" value="Glycos_transf_2"/>
    <property type="match status" value="1"/>
</dbReference>
<dbReference type="Gene3D" id="3.90.550.10">
    <property type="entry name" value="Spore Coat Polysaccharide Biosynthesis Protein SpsA, Chain A"/>
    <property type="match status" value="1"/>
</dbReference>
<dbReference type="SUPFAM" id="SSF53448">
    <property type="entry name" value="Nucleotide-diphospho-sugar transferases"/>
    <property type="match status" value="1"/>
</dbReference>
<evidence type="ECO:0000313" key="5">
    <source>
        <dbReference type="EMBL" id="KNG93145.1"/>
    </source>
</evidence>
<keyword evidence="3" id="KW-0808">Transferase</keyword>
<dbReference type="GO" id="GO:0016757">
    <property type="term" value="F:glycosyltransferase activity"/>
    <property type="evidence" value="ECO:0007669"/>
    <property type="project" value="UniProtKB-KW"/>
</dbReference>
<reference evidence="5 6" key="1">
    <citation type="journal article" date="2015" name="Int. J. Syst. Evol. Microbiol.">
        <title>Aestuariivita atlantica sp. nov., isolated from deep sea sediment of the Atlantic Ocean.</title>
        <authorList>
            <person name="Li G."/>
            <person name="Lai Q."/>
            <person name="Du Y."/>
            <person name="Liu X."/>
            <person name="Sun F."/>
            <person name="Shao Z."/>
        </authorList>
    </citation>
    <scope>NUCLEOTIDE SEQUENCE [LARGE SCALE GENOMIC DNA]</scope>
    <source>
        <strain evidence="5 6">22II-S11-z3</strain>
    </source>
</reference>
<dbReference type="InterPro" id="IPR050834">
    <property type="entry name" value="Glycosyltransf_2"/>
</dbReference>
<comment type="similarity">
    <text evidence="1">Belongs to the glycosyltransferase 2 family.</text>
</comment>
<evidence type="ECO:0000256" key="3">
    <source>
        <dbReference type="ARBA" id="ARBA00022679"/>
    </source>
</evidence>
<proteinExistence type="inferred from homology"/>
<dbReference type="PANTHER" id="PTHR43685:SF5">
    <property type="entry name" value="GLYCOSYLTRANSFERASE EPSE-RELATED"/>
    <property type="match status" value="1"/>
</dbReference>
<evidence type="ECO:0000313" key="6">
    <source>
        <dbReference type="Proteomes" id="UP000036938"/>
    </source>
</evidence>
<dbReference type="STRING" id="1317121.ATO11_13600"/>
<dbReference type="InterPro" id="IPR029044">
    <property type="entry name" value="Nucleotide-diphossugar_trans"/>
</dbReference>
<dbReference type="EMBL" id="AQQZ01000006">
    <property type="protein sequence ID" value="KNG93145.1"/>
    <property type="molecule type" value="Genomic_DNA"/>
</dbReference>
<accession>A0A0L1JN07</accession>
<dbReference type="InterPro" id="IPR001173">
    <property type="entry name" value="Glyco_trans_2-like"/>
</dbReference>
<dbReference type="PATRIC" id="fig|1317121.7.peg.3441"/>
<keyword evidence="2" id="KW-0328">Glycosyltransferase</keyword>
<gene>
    <name evidence="5" type="ORF">ATO11_13600</name>
</gene>
<organism evidence="5 6">
    <name type="scientific">Pseudaestuariivita atlantica</name>
    <dbReference type="NCBI Taxonomy" id="1317121"/>
    <lineage>
        <taxon>Bacteria</taxon>
        <taxon>Pseudomonadati</taxon>
        <taxon>Pseudomonadota</taxon>
        <taxon>Alphaproteobacteria</taxon>
        <taxon>Rhodobacterales</taxon>
        <taxon>Paracoccaceae</taxon>
        <taxon>Pseudaestuariivita</taxon>
    </lineage>
</organism>
<dbReference type="AlphaFoldDB" id="A0A0L1JN07"/>
<comment type="caution">
    <text evidence="5">The sequence shown here is derived from an EMBL/GenBank/DDBJ whole genome shotgun (WGS) entry which is preliminary data.</text>
</comment>
<dbReference type="PANTHER" id="PTHR43685">
    <property type="entry name" value="GLYCOSYLTRANSFERASE"/>
    <property type="match status" value="1"/>
</dbReference>
<protein>
    <recommendedName>
        <fullName evidence="4">Glycosyltransferase 2-like domain-containing protein</fullName>
    </recommendedName>
</protein>
<name>A0A0L1JN07_9RHOB</name>
<feature type="domain" description="Glycosyltransferase 2-like" evidence="4">
    <location>
        <begin position="3"/>
        <end position="104"/>
    </location>
</feature>
<evidence type="ECO:0000256" key="2">
    <source>
        <dbReference type="ARBA" id="ARBA00022676"/>
    </source>
</evidence>
<dbReference type="Proteomes" id="UP000036938">
    <property type="component" value="Unassembled WGS sequence"/>
</dbReference>
<evidence type="ECO:0000259" key="4">
    <source>
        <dbReference type="Pfam" id="PF00535"/>
    </source>
</evidence>
<keyword evidence="6" id="KW-1185">Reference proteome</keyword>
<sequence length="301" mass="32643">MALYDGAQFLDDQLQSFAAQDHDVWDLTVGDDGSRDAGPDMVRAFAAAHPHHDVRLIDGPGQGPAANFLTMLAGVEGDPDWVALSDQDDVWLSDRLSHGIKALRGVTGPALYGSATWIVEADLSGQRRSPLFTRPPGFRNALVQSIAGGNTMLMNRAGWQLARDAAQEALAAGGPVTHDWWLYQLFAGAGARVVRDETPTLLYRQHGGNLFGTNKGLGATLLRVRQVLGGEMGDWTARNGRALHASAHRLTPGHRAVLEAFMDLRSKPAPERLRAFRDLDLYRQGRVDLVVLGLAALMGRL</sequence>
<evidence type="ECO:0000256" key="1">
    <source>
        <dbReference type="ARBA" id="ARBA00006739"/>
    </source>
</evidence>